<dbReference type="Pfam" id="PF14602">
    <property type="entry name" value="Hexapep_2"/>
    <property type="match status" value="1"/>
</dbReference>
<dbReference type="Gene3D" id="1.20.5.170">
    <property type="match status" value="1"/>
</dbReference>
<evidence type="ECO:0000256" key="7">
    <source>
        <dbReference type="HAMAP-Rule" id="MF_00523"/>
    </source>
</evidence>
<dbReference type="InterPro" id="IPR001451">
    <property type="entry name" value="Hexapep"/>
</dbReference>
<organism evidence="9 10">
    <name type="scientific">Pseudobowmanella zhangzhouensis</name>
    <dbReference type="NCBI Taxonomy" id="1537679"/>
    <lineage>
        <taxon>Bacteria</taxon>
        <taxon>Pseudomonadati</taxon>
        <taxon>Pseudomonadota</taxon>
        <taxon>Gammaproteobacteria</taxon>
        <taxon>Alteromonadales</taxon>
        <taxon>Alteromonadaceae</taxon>
    </lineage>
</organism>
<keyword evidence="1 7" id="KW-0444">Lipid biosynthesis</keyword>
<reference evidence="10" key="1">
    <citation type="journal article" date="2019" name="Int. J. Syst. Evol. Microbiol.">
        <title>The Global Catalogue of Microorganisms (GCM) 10K type strain sequencing project: providing services to taxonomists for standard genome sequencing and annotation.</title>
        <authorList>
            <consortium name="The Broad Institute Genomics Platform"/>
            <consortium name="The Broad Institute Genome Sequencing Center for Infectious Disease"/>
            <person name="Wu L."/>
            <person name="Ma J."/>
        </authorList>
    </citation>
    <scope>NUCLEOTIDE SEQUENCE [LARGE SCALE GENOMIC DNA]</scope>
    <source>
        <strain evidence="10">CGMCC 1.16031</strain>
    </source>
</reference>
<keyword evidence="2 7" id="KW-0441">Lipid A biosynthesis</keyword>
<evidence type="ECO:0000256" key="4">
    <source>
        <dbReference type="ARBA" id="ARBA00022737"/>
    </source>
</evidence>
<accession>A0ABW1XHS1</accession>
<keyword evidence="5 7" id="KW-0443">Lipid metabolism</keyword>
<dbReference type="InterPro" id="IPR011004">
    <property type="entry name" value="Trimer_LpxA-like_sf"/>
</dbReference>
<dbReference type="RefSeq" id="WP_131257089.1">
    <property type="nucleotide sequence ID" value="NZ_JBHSUS010000001.1"/>
</dbReference>
<evidence type="ECO:0000313" key="9">
    <source>
        <dbReference type="EMBL" id="MFC6439633.1"/>
    </source>
</evidence>
<evidence type="ECO:0000256" key="6">
    <source>
        <dbReference type="ARBA" id="ARBA00023315"/>
    </source>
</evidence>
<dbReference type="Proteomes" id="UP001596364">
    <property type="component" value="Unassembled WGS sequence"/>
</dbReference>
<dbReference type="Gene3D" id="2.160.10.10">
    <property type="entry name" value="Hexapeptide repeat proteins"/>
    <property type="match status" value="1"/>
</dbReference>
<comment type="similarity">
    <text evidence="7">Belongs to the transferase hexapeptide repeat family. LpxD subfamily.</text>
</comment>
<dbReference type="PANTHER" id="PTHR43378">
    <property type="entry name" value="UDP-3-O-ACYLGLUCOSAMINE N-ACYLTRANSFERASE"/>
    <property type="match status" value="1"/>
</dbReference>
<protein>
    <recommendedName>
        <fullName evidence="7">UDP-3-O-acylglucosamine N-acyltransferase</fullName>
        <ecNumber evidence="7">2.3.1.191</ecNumber>
    </recommendedName>
</protein>
<dbReference type="HAMAP" id="MF_00523">
    <property type="entry name" value="LpxD"/>
    <property type="match status" value="1"/>
</dbReference>
<comment type="subunit">
    <text evidence="7">Homotrimer.</text>
</comment>
<dbReference type="Pfam" id="PF04613">
    <property type="entry name" value="LpxD"/>
    <property type="match status" value="1"/>
</dbReference>
<dbReference type="Pfam" id="PF00132">
    <property type="entry name" value="Hexapep"/>
    <property type="match status" value="2"/>
</dbReference>
<evidence type="ECO:0000256" key="3">
    <source>
        <dbReference type="ARBA" id="ARBA00022679"/>
    </source>
</evidence>
<dbReference type="EMBL" id="JBHSUS010000001">
    <property type="protein sequence ID" value="MFC6439633.1"/>
    <property type="molecule type" value="Genomic_DNA"/>
</dbReference>
<dbReference type="SUPFAM" id="SSF51161">
    <property type="entry name" value="Trimeric LpxA-like enzymes"/>
    <property type="match status" value="1"/>
</dbReference>
<dbReference type="PANTHER" id="PTHR43378:SF2">
    <property type="entry name" value="UDP-3-O-ACYLGLUCOSAMINE N-ACYLTRANSFERASE 1, MITOCHONDRIAL-RELATED"/>
    <property type="match status" value="1"/>
</dbReference>
<evidence type="ECO:0000313" key="10">
    <source>
        <dbReference type="Proteomes" id="UP001596364"/>
    </source>
</evidence>
<proteinExistence type="inferred from homology"/>
<comment type="catalytic activity">
    <reaction evidence="7">
        <text>a UDP-3-O-[(3R)-3-hydroxyacyl]-alpha-D-glucosamine + a (3R)-hydroxyacyl-[ACP] = a UDP-2-N,3-O-bis[(3R)-3-hydroxyacyl]-alpha-D-glucosamine + holo-[ACP] + H(+)</text>
        <dbReference type="Rhea" id="RHEA:53836"/>
        <dbReference type="Rhea" id="RHEA-COMP:9685"/>
        <dbReference type="Rhea" id="RHEA-COMP:9945"/>
        <dbReference type="ChEBI" id="CHEBI:15378"/>
        <dbReference type="ChEBI" id="CHEBI:64479"/>
        <dbReference type="ChEBI" id="CHEBI:78827"/>
        <dbReference type="ChEBI" id="CHEBI:137740"/>
        <dbReference type="ChEBI" id="CHEBI:137748"/>
        <dbReference type="EC" id="2.3.1.191"/>
    </reaction>
</comment>
<evidence type="ECO:0000256" key="5">
    <source>
        <dbReference type="ARBA" id="ARBA00023098"/>
    </source>
</evidence>
<dbReference type="NCBIfam" id="NF002060">
    <property type="entry name" value="PRK00892.1"/>
    <property type="match status" value="1"/>
</dbReference>
<dbReference type="InterPro" id="IPR020573">
    <property type="entry name" value="UDP_GlcNAc_AcTrfase_non-rep"/>
</dbReference>
<sequence length="337" mass="35465">MAFTLEYLARQIGGTVKGDADLVIESIGTLAGAGNGQISFLSNSKYRSQLATTQASAVIVSAEDAEFCPVNALICANPYVGFAKIAQLLDDTPNVSEDIAATAVIHPSVTLGRNVRIGHNAVIEAGAVLGDDVQIGAGCFIGQHADIGEGTKLWANVTIYHKVQMGKHCLVQSGTVIGSDGFGYANEGGQWIKIPQLGRVIIGDNVEIGASTTIDRGAIEDTIIGNGVILDNQIQIAHNVVIGDYTAIAGCSVIAGSTKVGRHCTFGGLVAINGHLEICDNVFLTGMTMVIKDIKEPGAYSSGMPAVTNREWRKNAVAMRNLDSFNQRLKAVEKQLK</sequence>
<evidence type="ECO:0000259" key="8">
    <source>
        <dbReference type="Pfam" id="PF04613"/>
    </source>
</evidence>
<evidence type="ECO:0000256" key="2">
    <source>
        <dbReference type="ARBA" id="ARBA00022556"/>
    </source>
</evidence>
<feature type="domain" description="UDP-3-O-[3-hydroxymyristoyl] glucosamine N-acyltransferase non-repeat region" evidence="8">
    <location>
        <begin position="21"/>
        <end position="88"/>
    </location>
</feature>
<gene>
    <name evidence="7 9" type="primary">lpxD</name>
    <name evidence="9" type="ORF">ACFP85_05640</name>
</gene>
<comment type="caution">
    <text evidence="9">The sequence shown here is derived from an EMBL/GenBank/DDBJ whole genome shotgun (WGS) entry which is preliminary data.</text>
</comment>
<name>A0ABW1XHS1_9ALTE</name>
<keyword evidence="4 7" id="KW-0677">Repeat</keyword>
<keyword evidence="6 7" id="KW-0012">Acyltransferase</keyword>
<dbReference type="NCBIfam" id="TIGR01853">
    <property type="entry name" value="lipid_A_lpxD"/>
    <property type="match status" value="1"/>
</dbReference>
<evidence type="ECO:0000256" key="1">
    <source>
        <dbReference type="ARBA" id="ARBA00022516"/>
    </source>
</evidence>
<dbReference type="Gene3D" id="3.40.1390.10">
    <property type="entry name" value="MurE/MurF, N-terminal domain"/>
    <property type="match status" value="1"/>
</dbReference>
<dbReference type="InterPro" id="IPR007691">
    <property type="entry name" value="LpxD"/>
</dbReference>
<comment type="pathway">
    <text evidence="7">Bacterial outer membrane biogenesis; LPS lipid A biosynthesis.</text>
</comment>
<dbReference type="GO" id="GO:0103118">
    <property type="term" value="F:UDP-3-O-[(3R)-3-hydroxyacyl]-glucosamine N-acyltransferase activity"/>
    <property type="evidence" value="ECO:0007669"/>
    <property type="project" value="UniProtKB-EC"/>
</dbReference>
<dbReference type="EC" id="2.3.1.191" evidence="7"/>
<keyword evidence="3 7" id="KW-0808">Transferase</keyword>
<dbReference type="CDD" id="cd03352">
    <property type="entry name" value="LbH_LpxD"/>
    <property type="match status" value="1"/>
</dbReference>
<feature type="active site" description="Proton acceptor" evidence="7">
    <location>
        <position position="238"/>
    </location>
</feature>
<comment type="function">
    <text evidence="7">Catalyzes the N-acylation of UDP-3-O-acylglucosamine using 3-hydroxyacyl-ACP as the acyl donor. Is involved in the biosynthesis of lipid A, a phosphorylated glycolipid that anchors the lipopolysaccharide to the outer membrane of the cell.</text>
</comment>
<keyword evidence="10" id="KW-1185">Reference proteome</keyword>